<sequence length="112" mass="11259">MLHVIVCNCPSTVRKGSGRAKENGEVMSKLKKVAAVAVMVGGMALGGGVAHAGDGPLYDDPSGVIIGNLQPVNCDQEFAGGALFAPVQGAAALGDNHQNIGNFCTVVGPVED</sequence>
<evidence type="ECO:0000313" key="4">
    <source>
        <dbReference type="Proteomes" id="UP000302139"/>
    </source>
</evidence>
<dbReference type="EMBL" id="BJHY01000001">
    <property type="protein sequence ID" value="GDY74293.1"/>
    <property type="molecule type" value="Genomic_DNA"/>
</dbReference>
<dbReference type="EMBL" id="BJHX01000001">
    <property type="protein sequence ID" value="GDY65491.1"/>
    <property type="molecule type" value="Genomic_DNA"/>
</dbReference>
<evidence type="ECO:0000313" key="3">
    <source>
        <dbReference type="Proteomes" id="UP000299211"/>
    </source>
</evidence>
<name>A0A4D4LV60_STRAX</name>
<accession>A0A4D4LV60</accession>
<dbReference type="AlphaFoldDB" id="A0A4D4LV60"/>
<reference evidence="2 3" key="1">
    <citation type="submission" date="2019-04" db="EMBL/GenBank/DDBJ databases">
        <title>Draft genome sequences of Streptomyces avermitilis ATCC 31267.</title>
        <authorList>
            <person name="Komaki H."/>
            <person name="Tamura T."/>
            <person name="Hosoyama A."/>
        </authorList>
    </citation>
    <scope>NUCLEOTIDE SEQUENCE [LARGE SCALE GENOMIC DNA]</scope>
    <source>
        <strain evidence="2 3">ATCC 31267</strain>
    </source>
</reference>
<dbReference type="Proteomes" id="UP000299211">
    <property type="component" value="Unassembled WGS sequence"/>
</dbReference>
<protein>
    <submittedName>
        <fullName evidence="1">Uncharacterized protein</fullName>
    </submittedName>
</protein>
<gene>
    <name evidence="1" type="ORF">SAV14893_048840</name>
    <name evidence="2" type="ORF">SAV31267_037780</name>
</gene>
<evidence type="ECO:0000313" key="2">
    <source>
        <dbReference type="EMBL" id="GDY74293.1"/>
    </source>
</evidence>
<dbReference type="Proteomes" id="UP000302139">
    <property type="component" value="Unassembled WGS sequence"/>
</dbReference>
<proteinExistence type="predicted"/>
<evidence type="ECO:0000313" key="1">
    <source>
        <dbReference type="EMBL" id="GDY65491.1"/>
    </source>
</evidence>
<organism evidence="1 4">
    <name type="scientific">Streptomyces avermitilis</name>
    <dbReference type="NCBI Taxonomy" id="33903"/>
    <lineage>
        <taxon>Bacteria</taxon>
        <taxon>Bacillati</taxon>
        <taxon>Actinomycetota</taxon>
        <taxon>Actinomycetes</taxon>
        <taxon>Kitasatosporales</taxon>
        <taxon>Streptomycetaceae</taxon>
        <taxon>Streptomyces</taxon>
    </lineage>
</organism>
<comment type="caution">
    <text evidence="1">The sequence shown here is derived from an EMBL/GenBank/DDBJ whole genome shotgun (WGS) entry which is preliminary data.</text>
</comment>
<reference evidence="1 4" key="2">
    <citation type="submission" date="2019-04" db="EMBL/GenBank/DDBJ databases">
        <title>Draft genome sequences of Streptomyces avermitilis NBRC 14893.</title>
        <authorList>
            <person name="Komaki H."/>
            <person name="Tamura T."/>
            <person name="Hosoyama A."/>
        </authorList>
    </citation>
    <scope>NUCLEOTIDE SEQUENCE [LARGE SCALE GENOMIC DNA]</scope>
    <source>
        <strain evidence="1 4">NBRC 14893</strain>
    </source>
</reference>